<gene>
    <name evidence="1" type="ORF">HKN21_07910</name>
</gene>
<dbReference type="CDD" id="cd07822">
    <property type="entry name" value="SRPBCC_4"/>
    <property type="match status" value="1"/>
</dbReference>
<dbReference type="Proteomes" id="UP000547674">
    <property type="component" value="Unassembled WGS sequence"/>
</dbReference>
<organism evidence="1 2">
    <name type="scientific">Eiseniibacteriota bacterium</name>
    <dbReference type="NCBI Taxonomy" id="2212470"/>
    <lineage>
        <taxon>Bacteria</taxon>
        <taxon>Candidatus Eiseniibacteriota</taxon>
    </lineage>
</organism>
<dbReference type="PANTHER" id="PTHR36166:SF1">
    <property type="entry name" value="SRPBCC DOMAIN-CONTAINING PROTEIN"/>
    <property type="match status" value="1"/>
</dbReference>
<evidence type="ECO:0000313" key="2">
    <source>
        <dbReference type="Proteomes" id="UP000547674"/>
    </source>
</evidence>
<proteinExistence type="predicted"/>
<protein>
    <submittedName>
        <fullName evidence="1">SRPBCC domain-containing protein</fullName>
    </submittedName>
</protein>
<dbReference type="Gene3D" id="3.30.530.20">
    <property type="match status" value="1"/>
</dbReference>
<sequence>MGKKLILGTVLVLAIVLIALGVQEKSIWTEVEINASADKVWNILTDLESYQDWNPHIPLARGRIATGNKLYIRVKERDGSEMSFEPKVIKVVPKKEFRWLGRLYVPRLLDGEHIFEIEEVSPRRVRLSHRETFRGVLVLPFWNKLKTETRGGFEAMNAALKRRAEAS</sequence>
<dbReference type="InterPro" id="IPR019587">
    <property type="entry name" value="Polyketide_cyclase/dehydratase"/>
</dbReference>
<dbReference type="InterPro" id="IPR023393">
    <property type="entry name" value="START-like_dom_sf"/>
</dbReference>
<dbReference type="AlphaFoldDB" id="A0A7Y2EB77"/>
<name>A0A7Y2EB77_UNCEI</name>
<dbReference type="EMBL" id="JABDJR010000312">
    <property type="protein sequence ID" value="NNF06669.1"/>
    <property type="molecule type" value="Genomic_DNA"/>
</dbReference>
<accession>A0A7Y2EB77</accession>
<evidence type="ECO:0000313" key="1">
    <source>
        <dbReference type="EMBL" id="NNF06669.1"/>
    </source>
</evidence>
<reference evidence="1 2" key="1">
    <citation type="submission" date="2020-03" db="EMBL/GenBank/DDBJ databases">
        <title>Metabolic flexibility allows generalist bacteria to become dominant in a frequently disturbed ecosystem.</title>
        <authorList>
            <person name="Chen Y.-J."/>
            <person name="Leung P.M."/>
            <person name="Bay S.K."/>
            <person name="Hugenholtz P."/>
            <person name="Kessler A.J."/>
            <person name="Shelley G."/>
            <person name="Waite D.W."/>
            <person name="Cook P.L."/>
            <person name="Greening C."/>
        </authorList>
    </citation>
    <scope>NUCLEOTIDE SEQUENCE [LARGE SCALE GENOMIC DNA]</scope>
    <source>
        <strain evidence="1">SS_bin_28</strain>
    </source>
</reference>
<dbReference type="SUPFAM" id="SSF55961">
    <property type="entry name" value="Bet v1-like"/>
    <property type="match status" value="1"/>
</dbReference>
<comment type="caution">
    <text evidence="1">The sequence shown here is derived from an EMBL/GenBank/DDBJ whole genome shotgun (WGS) entry which is preliminary data.</text>
</comment>
<dbReference type="Pfam" id="PF10604">
    <property type="entry name" value="Polyketide_cyc2"/>
    <property type="match status" value="1"/>
</dbReference>
<dbReference type="PANTHER" id="PTHR36166">
    <property type="entry name" value="CHROMOSOME 9, WHOLE GENOME SHOTGUN SEQUENCE"/>
    <property type="match status" value="1"/>
</dbReference>